<accession>A0AAV9P7W0</accession>
<keyword evidence="3" id="KW-1185">Reference proteome</keyword>
<proteinExistence type="predicted"/>
<feature type="region of interest" description="Disordered" evidence="1">
    <location>
        <begin position="195"/>
        <end position="220"/>
    </location>
</feature>
<protein>
    <submittedName>
        <fullName evidence="2">Uncharacterized protein</fullName>
    </submittedName>
</protein>
<name>A0AAV9P7W0_9PEZI</name>
<feature type="region of interest" description="Disordered" evidence="1">
    <location>
        <begin position="57"/>
        <end position="93"/>
    </location>
</feature>
<evidence type="ECO:0000313" key="2">
    <source>
        <dbReference type="EMBL" id="KAK5169124.1"/>
    </source>
</evidence>
<evidence type="ECO:0000313" key="3">
    <source>
        <dbReference type="Proteomes" id="UP001337655"/>
    </source>
</evidence>
<feature type="compositionally biased region" description="Polar residues" evidence="1">
    <location>
        <begin position="65"/>
        <end position="89"/>
    </location>
</feature>
<reference evidence="2 3" key="1">
    <citation type="submission" date="2023-08" db="EMBL/GenBank/DDBJ databases">
        <title>Black Yeasts Isolated from many extreme environments.</title>
        <authorList>
            <person name="Coleine C."/>
            <person name="Stajich J.E."/>
            <person name="Selbmann L."/>
        </authorList>
    </citation>
    <scope>NUCLEOTIDE SEQUENCE [LARGE SCALE GENOMIC DNA]</scope>
    <source>
        <strain evidence="2 3">CCFEE 5935</strain>
    </source>
</reference>
<dbReference type="GeneID" id="89927773"/>
<sequence>MSQVNEAHDILLAHLAELEKVGLNGSNATNSSGTWKGIYSNAFIDAFRTFFGSSASPIQRPSSSLPPSGNVRTVESTVTDRSSDMQSRSAGVRQSDLPIPSYKLAMHSKRNSRIARPRTGAVERTSKALLRSPIDTRAYQSSRNLTYSRIASPRVDRRRARQKLSPPFFIMRSRRSNKTVWFARPLFEVIEDDASDSSTSDSLASYSSSASGPSSSEDENVDVDDLCWGYGYDLEDNGGRMAIDMLDGRVISEDAHDRECSCVPLTGREARAQQQRGHRSRGALHR</sequence>
<evidence type="ECO:0000256" key="1">
    <source>
        <dbReference type="SAM" id="MobiDB-lite"/>
    </source>
</evidence>
<organism evidence="2 3">
    <name type="scientific">Saxophila tyrrhenica</name>
    <dbReference type="NCBI Taxonomy" id="1690608"/>
    <lineage>
        <taxon>Eukaryota</taxon>
        <taxon>Fungi</taxon>
        <taxon>Dikarya</taxon>
        <taxon>Ascomycota</taxon>
        <taxon>Pezizomycotina</taxon>
        <taxon>Dothideomycetes</taxon>
        <taxon>Dothideomycetidae</taxon>
        <taxon>Mycosphaerellales</taxon>
        <taxon>Extremaceae</taxon>
        <taxon>Saxophila</taxon>
    </lineage>
</organism>
<dbReference type="RefSeq" id="XP_064658590.1">
    <property type="nucleotide sequence ID" value="XM_064803675.1"/>
</dbReference>
<gene>
    <name evidence="2" type="ORF">LTR77_006433</name>
</gene>
<comment type="caution">
    <text evidence="2">The sequence shown here is derived from an EMBL/GenBank/DDBJ whole genome shotgun (WGS) entry which is preliminary data.</text>
</comment>
<dbReference type="EMBL" id="JAVRRT010000009">
    <property type="protein sequence ID" value="KAK5169124.1"/>
    <property type="molecule type" value="Genomic_DNA"/>
</dbReference>
<feature type="compositionally biased region" description="Low complexity" evidence="1">
    <location>
        <begin position="196"/>
        <end position="215"/>
    </location>
</feature>
<dbReference type="AlphaFoldDB" id="A0AAV9P7W0"/>
<dbReference type="Proteomes" id="UP001337655">
    <property type="component" value="Unassembled WGS sequence"/>
</dbReference>